<keyword evidence="1" id="KW-0732">Signal</keyword>
<feature type="signal peptide" evidence="1">
    <location>
        <begin position="1"/>
        <end position="22"/>
    </location>
</feature>
<reference evidence="2" key="1">
    <citation type="submission" date="2019-01" db="EMBL/GenBank/DDBJ databases">
        <authorList>
            <consortium name="Genoscope - CEA"/>
            <person name="William W."/>
        </authorList>
    </citation>
    <scope>NUCLEOTIDE SEQUENCE</scope>
    <source>
        <strain evidence="2">CR-1</strain>
    </source>
</reference>
<proteinExistence type="predicted"/>
<evidence type="ECO:0000313" key="2">
    <source>
        <dbReference type="EMBL" id="VEN72887.1"/>
    </source>
</evidence>
<evidence type="ECO:0008006" key="3">
    <source>
        <dbReference type="Google" id="ProtNLM"/>
    </source>
</evidence>
<dbReference type="SMART" id="SM01234">
    <property type="entry name" value="Haemolytic"/>
    <property type="match status" value="1"/>
</dbReference>
<name>A0A484HEG3_9BACT</name>
<dbReference type="AlphaFoldDB" id="A0A484HEG3"/>
<dbReference type="EMBL" id="CAACVI010000001">
    <property type="protein sequence ID" value="VEN72887.1"/>
    <property type="molecule type" value="Genomic_DNA"/>
</dbReference>
<organism evidence="2">
    <name type="scientific">uncultured Desulfobacteraceae bacterium</name>
    <dbReference type="NCBI Taxonomy" id="218296"/>
    <lineage>
        <taxon>Bacteria</taxon>
        <taxon>Pseudomonadati</taxon>
        <taxon>Thermodesulfobacteriota</taxon>
        <taxon>Desulfobacteria</taxon>
        <taxon>Desulfobacterales</taxon>
        <taxon>Desulfobacteraceae</taxon>
        <taxon>environmental samples</taxon>
    </lineage>
</organism>
<protein>
    <recommendedName>
        <fullName evidence="3">Membrane protein insertion efficiency factor YidD</fullName>
    </recommendedName>
</protein>
<accession>A0A484HEG3</accession>
<evidence type="ECO:0000256" key="1">
    <source>
        <dbReference type="SAM" id="SignalP"/>
    </source>
</evidence>
<gene>
    <name evidence="2" type="ORF">EPICR_10388</name>
</gene>
<dbReference type="InterPro" id="IPR002696">
    <property type="entry name" value="Membr_insert_effic_factor_YidD"/>
</dbReference>
<dbReference type="NCBIfam" id="TIGR00278">
    <property type="entry name" value="membrane protein insertion efficiency factor YidD"/>
    <property type="match status" value="1"/>
</dbReference>
<dbReference type="Pfam" id="PF01809">
    <property type="entry name" value="YidD"/>
    <property type="match status" value="1"/>
</dbReference>
<sequence>MKKRVSLFFPALAAALCLVSCAHFEAPRERAGKETNVHSLVIDGFYRGVLNSLEGVRGGVCPMRPSCSRYAKEAIEKFGFLKGWAMAMDRLLRCGRDETRLAPRVRTDRGWKCLDRVRDNVFREHPSIHEIGQPQDEIRERQ</sequence>
<feature type="chain" id="PRO_5019844807" description="Membrane protein insertion efficiency factor YidD" evidence="1">
    <location>
        <begin position="23"/>
        <end position="142"/>
    </location>
</feature>